<organism evidence="1">
    <name type="scientific">bioreactor metagenome</name>
    <dbReference type="NCBI Taxonomy" id="1076179"/>
    <lineage>
        <taxon>unclassified sequences</taxon>
        <taxon>metagenomes</taxon>
        <taxon>ecological metagenomes</taxon>
    </lineage>
</organism>
<dbReference type="EMBL" id="VSSQ01071651">
    <property type="protein sequence ID" value="MPN23208.1"/>
    <property type="molecule type" value="Genomic_DNA"/>
</dbReference>
<reference evidence="1" key="1">
    <citation type="submission" date="2019-08" db="EMBL/GenBank/DDBJ databases">
        <authorList>
            <person name="Kucharzyk K."/>
            <person name="Murdoch R.W."/>
            <person name="Higgins S."/>
            <person name="Loffler F."/>
        </authorList>
    </citation>
    <scope>NUCLEOTIDE SEQUENCE</scope>
</reference>
<gene>
    <name evidence="1" type="ORF">SDC9_170596</name>
</gene>
<sequence>MVSKAGKLSGHSDPAVLKLQDQGADLVACLRRVGGSGQSPINFLPQLPARLGAGKEQHGLTVLRRAGHPVFGQCRNQGFHGRRLLISYESSEQKRHIRARTCLFASIWPHYKNNCLENARGKCRNGPFL</sequence>
<dbReference type="AlphaFoldDB" id="A0A645G8I7"/>
<name>A0A645G8I7_9ZZZZ</name>
<proteinExistence type="predicted"/>
<evidence type="ECO:0000313" key="1">
    <source>
        <dbReference type="EMBL" id="MPN23208.1"/>
    </source>
</evidence>
<comment type="caution">
    <text evidence="1">The sequence shown here is derived from an EMBL/GenBank/DDBJ whole genome shotgun (WGS) entry which is preliminary data.</text>
</comment>
<protein>
    <submittedName>
        <fullName evidence="1">Uncharacterized protein</fullName>
    </submittedName>
</protein>
<accession>A0A645G8I7</accession>